<keyword evidence="4 5" id="KW-0472">Membrane</keyword>
<dbReference type="InterPro" id="IPR004712">
    <property type="entry name" value="Na+/H+_antiporter_fungi"/>
</dbReference>
<dbReference type="GO" id="GO:0036376">
    <property type="term" value="P:sodium ion export across plasma membrane"/>
    <property type="evidence" value="ECO:0007669"/>
    <property type="project" value="InterPro"/>
</dbReference>
<reference evidence="7" key="1">
    <citation type="journal article" date="2019" name="Microbiol. Resour. Announc.">
        <title>Complete Genome Sequence of Rubrobacter xylanophilus Strain AA3-22, Isolated from Arima Onsen in Japan.</title>
        <authorList>
            <person name="Tomariguchi N."/>
            <person name="Miyazaki K."/>
        </authorList>
    </citation>
    <scope>NUCLEOTIDE SEQUENCE [LARGE SCALE GENOMIC DNA]</scope>
    <source>
        <strain evidence="7">AA3-22</strain>
    </source>
</reference>
<proteinExistence type="predicted"/>
<dbReference type="Gene3D" id="1.20.1530.20">
    <property type="match status" value="1"/>
</dbReference>
<organism evidence="7 8">
    <name type="scientific">Rubrobacter xylanophilus</name>
    <dbReference type="NCBI Taxonomy" id="49319"/>
    <lineage>
        <taxon>Bacteria</taxon>
        <taxon>Bacillati</taxon>
        <taxon>Actinomycetota</taxon>
        <taxon>Rubrobacteria</taxon>
        <taxon>Rubrobacterales</taxon>
        <taxon>Rubrobacteraceae</taxon>
        <taxon>Rubrobacter</taxon>
    </lineage>
</organism>
<feature type="domain" description="Cation/H+ exchanger transmembrane" evidence="6">
    <location>
        <begin position="15"/>
        <end position="398"/>
    </location>
</feature>
<protein>
    <submittedName>
        <fullName evidence="7">Sodium:proton antiporter</fullName>
    </submittedName>
</protein>
<dbReference type="PANTHER" id="PTHR31382">
    <property type="entry name" value="NA(+)/H(+) ANTIPORTER"/>
    <property type="match status" value="1"/>
</dbReference>
<dbReference type="GO" id="GO:0042391">
    <property type="term" value="P:regulation of membrane potential"/>
    <property type="evidence" value="ECO:0007669"/>
    <property type="project" value="InterPro"/>
</dbReference>
<evidence type="ECO:0000256" key="5">
    <source>
        <dbReference type="SAM" id="Phobius"/>
    </source>
</evidence>
<evidence type="ECO:0000256" key="3">
    <source>
        <dbReference type="ARBA" id="ARBA00022989"/>
    </source>
</evidence>
<evidence type="ECO:0000313" key="8">
    <source>
        <dbReference type="Proteomes" id="UP000318065"/>
    </source>
</evidence>
<dbReference type="RefSeq" id="WP_197735463.1">
    <property type="nucleotide sequence ID" value="NZ_AP019791.1"/>
</dbReference>
<evidence type="ECO:0000256" key="4">
    <source>
        <dbReference type="ARBA" id="ARBA00023136"/>
    </source>
</evidence>
<name>A0A510HKE1_9ACTN</name>
<feature type="transmembrane region" description="Helical" evidence="5">
    <location>
        <begin position="285"/>
        <end position="304"/>
    </location>
</feature>
<keyword evidence="8" id="KW-1185">Reference proteome</keyword>
<evidence type="ECO:0000256" key="1">
    <source>
        <dbReference type="ARBA" id="ARBA00004141"/>
    </source>
</evidence>
<keyword evidence="2 5" id="KW-0812">Transmembrane</keyword>
<feature type="transmembrane region" description="Helical" evidence="5">
    <location>
        <begin position="66"/>
        <end position="82"/>
    </location>
</feature>
<evidence type="ECO:0000259" key="6">
    <source>
        <dbReference type="Pfam" id="PF00999"/>
    </source>
</evidence>
<comment type="subcellular location">
    <subcellularLocation>
        <location evidence="1">Membrane</location>
        <topology evidence="1">Multi-pass membrane protein</topology>
    </subcellularLocation>
</comment>
<evidence type="ECO:0000256" key="2">
    <source>
        <dbReference type="ARBA" id="ARBA00022692"/>
    </source>
</evidence>
<dbReference type="EMBL" id="AP019791">
    <property type="protein sequence ID" value="BBL80348.1"/>
    <property type="molecule type" value="Genomic_DNA"/>
</dbReference>
<accession>A0A510HKE1</accession>
<feature type="transmembrane region" description="Helical" evidence="5">
    <location>
        <begin position="30"/>
        <end position="51"/>
    </location>
</feature>
<dbReference type="PANTHER" id="PTHR31382:SF1">
    <property type="entry name" value="SODIUM ION_PROTON EXCHANGER (EUROFUNG)"/>
    <property type="match status" value="1"/>
</dbReference>
<feature type="transmembrane region" description="Helical" evidence="5">
    <location>
        <begin position="310"/>
        <end position="334"/>
    </location>
</feature>
<dbReference type="InterPro" id="IPR006153">
    <property type="entry name" value="Cation/H_exchanger_TM"/>
</dbReference>
<keyword evidence="3 5" id="KW-1133">Transmembrane helix</keyword>
<dbReference type="GO" id="GO:0005886">
    <property type="term" value="C:plasma membrane"/>
    <property type="evidence" value="ECO:0007669"/>
    <property type="project" value="InterPro"/>
</dbReference>
<dbReference type="Proteomes" id="UP000318065">
    <property type="component" value="Chromosome"/>
</dbReference>
<evidence type="ECO:0000313" key="7">
    <source>
        <dbReference type="EMBL" id="BBL80348.1"/>
    </source>
</evidence>
<dbReference type="GO" id="GO:0120029">
    <property type="term" value="P:proton export across plasma membrane"/>
    <property type="evidence" value="ECO:0007669"/>
    <property type="project" value="InterPro"/>
</dbReference>
<feature type="transmembrane region" description="Helical" evidence="5">
    <location>
        <begin position="346"/>
        <end position="363"/>
    </location>
</feature>
<dbReference type="AlphaFoldDB" id="A0A510HKE1"/>
<dbReference type="Pfam" id="PF00999">
    <property type="entry name" value="Na_H_Exchanger"/>
    <property type="match status" value="1"/>
</dbReference>
<feature type="transmembrane region" description="Helical" evidence="5">
    <location>
        <begin position="194"/>
        <end position="214"/>
    </location>
</feature>
<sequence>MTELNLMLLIVGGVVLLVGLLSGPIKRSLLSAPLVALLVGVLVGPSVLGLLDPTGWGRQATVLEQAARLTVAISLMGIALRLPSGYPLKSWRSLIVMLGPVMTLMWLASGLLTYFILGLPFWLAMLIGAVLTPTDPVVSSTIVTGKMAEQKLPARLRNLLSGESGANDGLAYPFVFLAILMLERPPTEALTHWLTLTLLWEVLAAVVLGAILGYGAGRLLQLAKEREIIEEPSYLAYTIALSLLVLGAAKLLGTDGVLAVFAAGIALNMAVDTETETEEENVQEAVNRFFVLPIFVLLGMALPWEQWLELGWKGLVLVVAILLFRRLPAVLALSPLLGPSRGRDDALFLGWFGPIGVAALFYATLSVREAGTHEAWVVGSLVICASVLVHGVSAAPLTNLYARRSRETEE</sequence>
<feature type="transmembrane region" description="Helical" evidence="5">
    <location>
        <begin position="375"/>
        <end position="397"/>
    </location>
</feature>
<dbReference type="GO" id="GO:0015385">
    <property type="term" value="F:sodium:proton antiporter activity"/>
    <property type="evidence" value="ECO:0007669"/>
    <property type="project" value="InterPro"/>
</dbReference>
<feature type="transmembrane region" description="Helical" evidence="5">
    <location>
        <begin position="122"/>
        <end position="144"/>
    </location>
</feature>
<dbReference type="InterPro" id="IPR038770">
    <property type="entry name" value="Na+/solute_symporter_sf"/>
</dbReference>
<feature type="transmembrane region" description="Helical" evidence="5">
    <location>
        <begin position="6"/>
        <end position="23"/>
    </location>
</feature>
<gene>
    <name evidence="7" type="ORF">RxyAA322_22020</name>
</gene>
<feature type="transmembrane region" description="Helical" evidence="5">
    <location>
        <begin position="94"/>
        <end position="116"/>
    </location>
</feature>